<dbReference type="STRING" id="93759.A0A1R3IFU5"/>
<evidence type="ECO:0000256" key="3">
    <source>
        <dbReference type="ARBA" id="ARBA00023315"/>
    </source>
</evidence>
<proteinExistence type="inferred from homology"/>
<keyword evidence="5" id="KW-1185">Reference proteome</keyword>
<gene>
    <name evidence="4" type="ORF">COLO4_23589</name>
</gene>
<dbReference type="InterPro" id="IPR023213">
    <property type="entry name" value="CAT-like_dom_sf"/>
</dbReference>
<evidence type="ECO:0000313" key="4">
    <source>
        <dbReference type="EMBL" id="OMO81440.1"/>
    </source>
</evidence>
<evidence type="ECO:0000256" key="2">
    <source>
        <dbReference type="ARBA" id="ARBA00022679"/>
    </source>
</evidence>
<name>A0A1R3IFU5_9ROSI</name>
<dbReference type="AlphaFoldDB" id="A0A1R3IFU5"/>
<comment type="similarity">
    <text evidence="1">Belongs to the plant acyltransferase family.</text>
</comment>
<organism evidence="4 5">
    <name type="scientific">Corchorus olitorius</name>
    <dbReference type="NCBI Taxonomy" id="93759"/>
    <lineage>
        <taxon>Eukaryota</taxon>
        <taxon>Viridiplantae</taxon>
        <taxon>Streptophyta</taxon>
        <taxon>Embryophyta</taxon>
        <taxon>Tracheophyta</taxon>
        <taxon>Spermatophyta</taxon>
        <taxon>Magnoliopsida</taxon>
        <taxon>eudicotyledons</taxon>
        <taxon>Gunneridae</taxon>
        <taxon>Pentapetalae</taxon>
        <taxon>rosids</taxon>
        <taxon>malvids</taxon>
        <taxon>Malvales</taxon>
        <taxon>Malvaceae</taxon>
        <taxon>Grewioideae</taxon>
        <taxon>Apeibeae</taxon>
        <taxon>Corchorus</taxon>
    </lineage>
</organism>
<dbReference type="Gene3D" id="3.30.559.10">
    <property type="entry name" value="Chloramphenicol acetyltransferase-like domain"/>
    <property type="match status" value="2"/>
</dbReference>
<keyword evidence="3" id="KW-0012">Acyltransferase</keyword>
<sequence length="427" mass="48478">MNLEVEVVSREIVQPSSPTPDRLRTYQLSFLDQVTPSIYNPWVMFYPKICDTEANKIKISDQLKQSISKALTYFYPLAGRMTPDKLSIDCNDEGILFLEARIKSQLSDVINNPVPSELNKLLPFSINDDCENFQMGIQFNIFECGGIGVGVCITHKIGDALSFFTFVNLWAAIARGEKKLVAPQFGSASLFPPRELSGFDPSIPKPKDQKLVDKRFVFSGSKIEEIRGKYTSLENQRRPTRVEALSAFMWSRFAAAIEVRSRPDTFCSIIHIVNLRTRMDPPLPDYYIGNICSTAMAIFPFMDGKRENFHNLITPMRDSIKKLDKEFVKKLQDGYNRREHIMREMAAKKGEIVSLGFTSLCRFPIYETDFGWGKPIWVSSAARGTMNLVALMDTADGKGIEAWVCLMEEDMVKFESYEEILAAITLN</sequence>
<dbReference type="EMBL" id="AWUE01018282">
    <property type="protein sequence ID" value="OMO81440.1"/>
    <property type="molecule type" value="Genomic_DNA"/>
</dbReference>
<protein>
    <submittedName>
        <fullName evidence="4">Transferase</fullName>
    </submittedName>
</protein>
<dbReference type="PANTHER" id="PTHR31623:SF46">
    <property type="entry name" value="VINORINE SYNTHASE-LIKE"/>
    <property type="match status" value="1"/>
</dbReference>
<comment type="caution">
    <text evidence="4">The sequence shown here is derived from an EMBL/GenBank/DDBJ whole genome shotgun (WGS) entry which is preliminary data.</text>
</comment>
<keyword evidence="2 4" id="KW-0808">Transferase</keyword>
<dbReference type="GO" id="GO:0016746">
    <property type="term" value="F:acyltransferase activity"/>
    <property type="evidence" value="ECO:0007669"/>
    <property type="project" value="UniProtKB-KW"/>
</dbReference>
<dbReference type="Proteomes" id="UP000187203">
    <property type="component" value="Unassembled WGS sequence"/>
</dbReference>
<evidence type="ECO:0000313" key="5">
    <source>
        <dbReference type="Proteomes" id="UP000187203"/>
    </source>
</evidence>
<dbReference type="OrthoDB" id="671439at2759"/>
<accession>A0A1R3IFU5</accession>
<reference evidence="5" key="1">
    <citation type="submission" date="2013-09" db="EMBL/GenBank/DDBJ databases">
        <title>Corchorus olitorius genome sequencing.</title>
        <authorList>
            <person name="Alam M."/>
            <person name="Haque M.S."/>
            <person name="Islam M.S."/>
            <person name="Emdad E.M."/>
            <person name="Islam M.M."/>
            <person name="Ahmed B."/>
            <person name="Halim A."/>
            <person name="Hossen Q.M.M."/>
            <person name="Hossain M.Z."/>
            <person name="Ahmed R."/>
            <person name="Khan M.M."/>
            <person name="Islam R."/>
            <person name="Rashid M.M."/>
            <person name="Khan S.A."/>
            <person name="Rahman M.S."/>
            <person name="Alam M."/>
            <person name="Yahiya A.S."/>
            <person name="Khan M.S."/>
            <person name="Azam M.S."/>
            <person name="Haque T."/>
            <person name="Lashkar M.Z.H."/>
            <person name="Akhand A.I."/>
            <person name="Morshed G."/>
            <person name="Roy S."/>
            <person name="Uddin K.S."/>
            <person name="Rabeya T."/>
            <person name="Hossain A.S."/>
            <person name="Chowdhury A."/>
            <person name="Snigdha A.R."/>
            <person name="Mortoza M.S."/>
            <person name="Matin S.A."/>
            <person name="Hoque S.M.E."/>
            <person name="Islam M.K."/>
            <person name="Roy D.K."/>
            <person name="Haider R."/>
            <person name="Moosa M.M."/>
            <person name="Elias S.M."/>
            <person name="Hasan A.M."/>
            <person name="Jahan S."/>
            <person name="Shafiuddin M."/>
            <person name="Mahmood N."/>
            <person name="Shommy N.S."/>
        </authorList>
    </citation>
    <scope>NUCLEOTIDE SEQUENCE [LARGE SCALE GENOMIC DNA]</scope>
    <source>
        <strain evidence="5">cv. O-4</strain>
    </source>
</reference>
<dbReference type="Pfam" id="PF02458">
    <property type="entry name" value="Transferase"/>
    <property type="match status" value="1"/>
</dbReference>
<dbReference type="PANTHER" id="PTHR31623">
    <property type="entry name" value="F21J9.9"/>
    <property type="match status" value="1"/>
</dbReference>
<evidence type="ECO:0000256" key="1">
    <source>
        <dbReference type="ARBA" id="ARBA00009861"/>
    </source>
</evidence>